<keyword evidence="2" id="KW-0808">Transferase</keyword>
<dbReference type="InterPro" id="IPR029063">
    <property type="entry name" value="SAM-dependent_MTases_sf"/>
</dbReference>
<evidence type="ECO:0000259" key="1">
    <source>
        <dbReference type="Pfam" id="PF08241"/>
    </source>
</evidence>
<gene>
    <name evidence="2" type="ORF">M1E25_19895</name>
</gene>
<dbReference type="InterPro" id="IPR013216">
    <property type="entry name" value="Methyltransf_11"/>
</dbReference>
<reference evidence="2" key="1">
    <citation type="journal article" date="2023" name="Int. J. Syst. Evol. Microbiol.">
        <title>Streptomyces meridianus sp. nov. isolated from brackish water of the Tagus estuary in Alcochete, Portugal.</title>
        <authorList>
            <person name="Santos J.D.N."/>
            <person name="Klimek D."/>
            <person name="Calusinska M."/>
            <person name="Lobo Da Cunha A."/>
            <person name="Catita J."/>
            <person name="Goncalves H."/>
            <person name="Gonzalez I."/>
            <person name="Reyes F."/>
            <person name="Lage O.M."/>
        </authorList>
    </citation>
    <scope>NUCLEOTIDE SEQUENCE</scope>
    <source>
        <strain evidence="2">MTZ3.1</strain>
    </source>
</reference>
<evidence type="ECO:0000313" key="2">
    <source>
        <dbReference type="EMBL" id="MCM2579584.1"/>
    </source>
</evidence>
<dbReference type="RefSeq" id="WP_251417565.1">
    <property type="nucleotide sequence ID" value="NZ_JAMQGM010000043.1"/>
</dbReference>
<evidence type="ECO:0000313" key="3">
    <source>
        <dbReference type="Proteomes" id="UP001167160"/>
    </source>
</evidence>
<dbReference type="EMBL" id="JAMQGM010000043">
    <property type="protein sequence ID" value="MCM2579584.1"/>
    <property type="molecule type" value="Genomic_DNA"/>
</dbReference>
<dbReference type="PANTHER" id="PTHR42912">
    <property type="entry name" value="METHYLTRANSFERASE"/>
    <property type="match status" value="1"/>
</dbReference>
<proteinExistence type="predicted"/>
<feature type="domain" description="Methyltransferase type 11" evidence="1">
    <location>
        <begin position="45"/>
        <end position="134"/>
    </location>
</feature>
<name>A0ABT0XB03_9ACTN</name>
<dbReference type="PANTHER" id="PTHR42912:SF45">
    <property type="entry name" value="23S RRNA (GUANINE(745)-N(1))-METHYLTRANSFERASE"/>
    <property type="match status" value="1"/>
</dbReference>
<dbReference type="Gene3D" id="3.40.50.150">
    <property type="entry name" value="Vaccinia Virus protein VP39"/>
    <property type="match status" value="1"/>
</dbReference>
<dbReference type="SUPFAM" id="SSF53335">
    <property type="entry name" value="S-adenosyl-L-methionine-dependent methyltransferases"/>
    <property type="match status" value="1"/>
</dbReference>
<dbReference type="GO" id="GO:0008168">
    <property type="term" value="F:methyltransferase activity"/>
    <property type="evidence" value="ECO:0007669"/>
    <property type="project" value="UniProtKB-KW"/>
</dbReference>
<organism evidence="2 3">
    <name type="scientific">Streptomyces meridianus</name>
    <dbReference type="NCBI Taxonomy" id="2938945"/>
    <lineage>
        <taxon>Bacteria</taxon>
        <taxon>Bacillati</taxon>
        <taxon>Actinomycetota</taxon>
        <taxon>Actinomycetes</taxon>
        <taxon>Kitasatosporales</taxon>
        <taxon>Streptomycetaceae</taxon>
        <taxon>Streptomyces</taxon>
    </lineage>
</organism>
<dbReference type="InterPro" id="IPR050508">
    <property type="entry name" value="Methyltransf_Superfamily"/>
</dbReference>
<dbReference type="Pfam" id="PF08241">
    <property type="entry name" value="Methyltransf_11"/>
    <property type="match status" value="1"/>
</dbReference>
<dbReference type="Proteomes" id="UP001167160">
    <property type="component" value="Unassembled WGS sequence"/>
</dbReference>
<keyword evidence="2" id="KW-0489">Methyltransferase</keyword>
<keyword evidence="3" id="KW-1185">Reference proteome</keyword>
<protein>
    <submittedName>
        <fullName evidence="2">Class I SAM-dependent methyltransferase</fullName>
    </submittedName>
</protein>
<comment type="caution">
    <text evidence="2">The sequence shown here is derived from an EMBL/GenBank/DDBJ whole genome shotgun (WGS) entry which is preliminary data.</text>
</comment>
<accession>A0ABT0XB03</accession>
<sequence>MPSAPGTAEFDDIAPVYDDSRGGTARAAGFADQLAPLLDSERWVLDIGVGTGIVAAELTERGHTVFGVDLSAGMLARARSRLGRRVAVADAGRLPVRTASVTQAVSTWLLHTGPDRRAVFGEVARILRPGGRYLVIPARGMRPVDDIGRIVNELEDRLDPAGSRQDGPQSLAPVAAEHGLVYEGTASERPTSFEVSPQQMARSLSEGGLFTGAWKVSGEDVEIVQQACERLRALPDPAVPRVREMSDFVMVFTRARRHHR</sequence>
<dbReference type="GO" id="GO:0032259">
    <property type="term" value="P:methylation"/>
    <property type="evidence" value="ECO:0007669"/>
    <property type="project" value="UniProtKB-KW"/>
</dbReference>
<dbReference type="CDD" id="cd02440">
    <property type="entry name" value="AdoMet_MTases"/>
    <property type="match status" value="1"/>
</dbReference>